<dbReference type="InterPro" id="IPR036812">
    <property type="entry name" value="NAD(P)_OxRdtase_dom_sf"/>
</dbReference>
<dbReference type="InterPro" id="IPR023210">
    <property type="entry name" value="NADP_OxRdtase_dom"/>
</dbReference>
<evidence type="ECO:0000259" key="2">
    <source>
        <dbReference type="Pfam" id="PF00248"/>
    </source>
</evidence>
<dbReference type="AlphaFoldDB" id="A0A2S8FKD6"/>
<dbReference type="InterPro" id="IPR020471">
    <property type="entry name" value="AKR"/>
</dbReference>
<dbReference type="Proteomes" id="UP000238322">
    <property type="component" value="Unassembled WGS sequence"/>
</dbReference>
<evidence type="ECO:0000313" key="4">
    <source>
        <dbReference type="Proteomes" id="UP000238322"/>
    </source>
</evidence>
<dbReference type="GO" id="GO:0005829">
    <property type="term" value="C:cytosol"/>
    <property type="evidence" value="ECO:0007669"/>
    <property type="project" value="TreeGrafter"/>
</dbReference>
<dbReference type="PANTHER" id="PTHR43364:SF4">
    <property type="entry name" value="NAD(P)-LINKED OXIDOREDUCTASE SUPERFAMILY PROTEIN"/>
    <property type="match status" value="1"/>
</dbReference>
<comment type="caution">
    <text evidence="3">The sequence shown here is derived from an EMBL/GenBank/DDBJ whole genome shotgun (WGS) entry which is preliminary data.</text>
</comment>
<dbReference type="Pfam" id="PF00248">
    <property type="entry name" value="Aldo_ket_red"/>
    <property type="match status" value="1"/>
</dbReference>
<dbReference type="SUPFAM" id="SSF51430">
    <property type="entry name" value="NAD(P)-linked oxidoreductase"/>
    <property type="match status" value="1"/>
</dbReference>
<proteinExistence type="predicted"/>
<gene>
    <name evidence="3" type="ORF">C5Y83_19415</name>
</gene>
<keyword evidence="1" id="KW-0560">Oxidoreductase</keyword>
<organism evidence="3 4">
    <name type="scientific">Blastopirellula marina</name>
    <dbReference type="NCBI Taxonomy" id="124"/>
    <lineage>
        <taxon>Bacteria</taxon>
        <taxon>Pseudomonadati</taxon>
        <taxon>Planctomycetota</taxon>
        <taxon>Planctomycetia</taxon>
        <taxon>Pirellulales</taxon>
        <taxon>Pirellulaceae</taxon>
        <taxon>Blastopirellula</taxon>
    </lineage>
</organism>
<dbReference type="PRINTS" id="PR00069">
    <property type="entry name" value="ALDKETRDTASE"/>
</dbReference>
<dbReference type="Gene3D" id="3.20.20.100">
    <property type="entry name" value="NADP-dependent oxidoreductase domain"/>
    <property type="match status" value="1"/>
</dbReference>
<sequence length="342" mass="38153">MQMRNLGSSGIPASVVAFGAWAIGGWTWGGADEKESIAAIHAFLDAGGNLIDTAPMYGFGVSEEVVGKAIADRRDKVVLATKCSMRWDLNDEQKRRATKRFSTTKDNVDWTGEKTDDSFDVYIYSGKDGIREEVERSLKRLKTDVIDLYQTHWQMDDTPIQERMETLMELKKEGKIRAIGVCNATQEEMNAYRQFGQLDTDQEKYSMLDRDLESTNLAYCDKENLAFLAYSPLSQGLLTGKITADRKYDEGDQRNFKDRFKPDNVKKVQAMLDPMRPIAEKHDATLAQVTMAWTLAQTGCSHVLCGARTPQQAVDNAKAGSIELSADELATISQAVEGYEGV</sequence>
<reference evidence="3 4" key="1">
    <citation type="submission" date="2018-02" db="EMBL/GenBank/DDBJ databases">
        <title>Comparative genomes isolates from brazilian mangrove.</title>
        <authorList>
            <person name="Araujo J.E."/>
            <person name="Taketani R.G."/>
            <person name="Silva M.C.P."/>
            <person name="Loureco M.V."/>
            <person name="Andreote F.D."/>
        </authorList>
    </citation>
    <scope>NUCLEOTIDE SEQUENCE [LARGE SCALE GENOMIC DNA]</scope>
    <source>
        <strain evidence="3 4">Hex-1 MGV</strain>
    </source>
</reference>
<evidence type="ECO:0000256" key="1">
    <source>
        <dbReference type="ARBA" id="ARBA00023002"/>
    </source>
</evidence>
<dbReference type="OrthoDB" id="9804790at2"/>
<dbReference type="InterPro" id="IPR050523">
    <property type="entry name" value="AKR_Detox_Biosynth"/>
</dbReference>
<dbReference type="RefSeq" id="WP_105331407.1">
    <property type="nucleotide sequence ID" value="NZ_PUHY01000012.1"/>
</dbReference>
<dbReference type="CDD" id="cd19149">
    <property type="entry name" value="AKR_AKR11B2"/>
    <property type="match status" value="1"/>
</dbReference>
<evidence type="ECO:0000313" key="3">
    <source>
        <dbReference type="EMBL" id="PQO32394.1"/>
    </source>
</evidence>
<accession>A0A2S8FKD6</accession>
<dbReference type="EMBL" id="PUHY01000012">
    <property type="protein sequence ID" value="PQO32394.1"/>
    <property type="molecule type" value="Genomic_DNA"/>
</dbReference>
<name>A0A2S8FKD6_9BACT</name>
<dbReference type="PANTHER" id="PTHR43364">
    <property type="entry name" value="NADH-SPECIFIC METHYLGLYOXAL REDUCTASE-RELATED"/>
    <property type="match status" value="1"/>
</dbReference>
<feature type="domain" description="NADP-dependent oxidoreductase" evidence="2">
    <location>
        <begin position="17"/>
        <end position="336"/>
    </location>
</feature>
<protein>
    <submittedName>
        <fullName evidence="3">Aldo/keto reductase</fullName>
    </submittedName>
</protein>
<dbReference type="GO" id="GO:0016491">
    <property type="term" value="F:oxidoreductase activity"/>
    <property type="evidence" value="ECO:0007669"/>
    <property type="project" value="UniProtKB-KW"/>
</dbReference>